<feature type="binding site" evidence="9">
    <location>
        <begin position="64"/>
        <end position="71"/>
    </location>
    <ligand>
        <name>ATP</name>
        <dbReference type="ChEBI" id="CHEBI:30616"/>
    </ligand>
</feature>
<evidence type="ECO:0000256" key="6">
    <source>
        <dbReference type="ARBA" id="ARBA00034617"/>
    </source>
</evidence>
<dbReference type="GO" id="GO:0016787">
    <property type="term" value="F:hydrolase activity"/>
    <property type="evidence" value="ECO:0007669"/>
    <property type="project" value="UniProtKB-UniRule"/>
</dbReference>
<dbReference type="EC" id="5.6.2.4" evidence="7"/>
<gene>
    <name evidence="11" type="ORF">H6G03_36030</name>
</gene>
<keyword evidence="3 9" id="KW-0347">Helicase</keyword>
<keyword evidence="2 9" id="KW-0378">Hydrolase</keyword>
<dbReference type="RefSeq" id="WP_190475703.1">
    <property type="nucleotide sequence ID" value="NZ_JACJPW010000204.1"/>
</dbReference>
<dbReference type="Pfam" id="PF13361">
    <property type="entry name" value="UvrD_C"/>
    <property type="match status" value="1"/>
</dbReference>
<keyword evidence="12" id="KW-1185">Reference proteome</keyword>
<organism evidence="11 12">
    <name type="scientific">Aerosakkonema funiforme FACHB-1375</name>
    <dbReference type="NCBI Taxonomy" id="2949571"/>
    <lineage>
        <taxon>Bacteria</taxon>
        <taxon>Bacillati</taxon>
        <taxon>Cyanobacteriota</taxon>
        <taxon>Cyanophyceae</taxon>
        <taxon>Oscillatoriophycideae</taxon>
        <taxon>Aerosakkonematales</taxon>
        <taxon>Aerosakkonemataceae</taxon>
        <taxon>Aerosakkonema</taxon>
    </lineage>
</organism>
<dbReference type="EMBL" id="JACJPW010000204">
    <property type="protein sequence ID" value="MBD2186402.1"/>
    <property type="molecule type" value="Genomic_DNA"/>
</dbReference>
<dbReference type="PANTHER" id="PTHR11070">
    <property type="entry name" value="UVRD / RECB / PCRA DNA HELICASE FAMILY MEMBER"/>
    <property type="match status" value="1"/>
</dbReference>
<dbReference type="Pfam" id="PF13245">
    <property type="entry name" value="AAA_19"/>
    <property type="match status" value="1"/>
</dbReference>
<dbReference type="GO" id="GO:0043138">
    <property type="term" value="F:3'-5' DNA helicase activity"/>
    <property type="evidence" value="ECO:0007669"/>
    <property type="project" value="UniProtKB-EC"/>
</dbReference>
<dbReference type="InterPro" id="IPR000212">
    <property type="entry name" value="DNA_helicase_UvrD/REP"/>
</dbReference>
<proteinExistence type="predicted"/>
<evidence type="ECO:0000256" key="5">
    <source>
        <dbReference type="ARBA" id="ARBA00023235"/>
    </source>
</evidence>
<dbReference type="Gene3D" id="3.40.50.300">
    <property type="entry name" value="P-loop containing nucleotide triphosphate hydrolases"/>
    <property type="match status" value="2"/>
</dbReference>
<feature type="domain" description="UvrD-like helicase ATP-binding" evidence="10">
    <location>
        <begin position="43"/>
        <end position="305"/>
    </location>
</feature>
<dbReference type="Proteomes" id="UP000641646">
    <property type="component" value="Unassembled WGS sequence"/>
</dbReference>
<evidence type="ECO:0000256" key="2">
    <source>
        <dbReference type="ARBA" id="ARBA00022801"/>
    </source>
</evidence>
<keyword evidence="5" id="KW-0413">Isomerase</keyword>
<evidence type="ECO:0000313" key="11">
    <source>
        <dbReference type="EMBL" id="MBD2186402.1"/>
    </source>
</evidence>
<dbReference type="GO" id="GO:0003677">
    <property type="term" value="F:DNA binding"/>
    <property type="evidence" value="ECO:0007669"/>
    <property type="project" value="InterPro"/>
</dbReference>
<evidence type="ECO:0000256" key="8">
    <source>
        <dbReference type="ARBA" id="ARBA00048988"/>
    </source>
</evidence>
<dbReference type="AlphaFoldDB" id="A0A926VP22"/>
<reference evidence="11" key="1">
    <citation type="journal article" date="2015" name="ISME J.">
        <title>Draft Genome Sequence of Streptomyces incarnatus NRRL8089, which Produces the Nucleoside Antibiotic Sinefungin.</title>
        <authorList>
            <person name="Oshima K."/>
            <person name="Hattori M."/>
            <person name="Shimizu H."/>
            <person name="Fukuda K."/>
            <person name="Nemoto M."/>
            <person name="Inagaki K."/>
            <person name="Tamura T."/>
        </authorList>
    </citation>
    <scope>NUCLEOTIDE SEQUENCE</scope>
    <source>
        <strain evidence="11">FACHB-1375</strain>
    </source>
</reference>
<dbReference type="InterPro" id="IPR014017">
    <property type="entry name" value="DNA_helicase_UvrD-like_C"/>
</dbReference>
<comment type="catalytic activity">
    <reaction evidence="8">
        <text>ATP + H2O = ADP + phosphate + H(+)</text>
        <dbReference type="Rhea" id="RHEA:13065"/>
        <dbReference type="ChEBI" id="CHEBI:15377"/>
        <dbReference type="ChEBI" id="CHEBI:15378"/>
        <dbReference type="ChEBI" id="CHEBI:30616"/>
        <dbReference type="ChEBI" id="CHEBI:43474"/>
        <dbReference type="ChEBI" id="CHEBI:456216"/>
        <dbReference type="EC" id="5.6.2.4"/>
    </reaction>
</comment>
<sequence>MAHEQLPLPVIGDMVLGTPHRISHNKANSQPTSGDMVLGFMPSAYQKAIFDWLASGQGSCVVSAVPGSGKTTTLIKGANFIPNFLRSRFLAFNKHIADELNRKLPKHIEASTIHSLGLSSLCRAFRNMPEINKRKYSVIVKDYLADRKVHSPLEYHRLVSLVKFSQLTLADPSNSTTLKQLCHYYGLPSIGDWDFIQKAVFEILEIGIRQCREFISYEDMVWLPSVLNLPVYSYDFLCVDEVQDLNAAQIDIVMRAYKAGARGIFVGDERQAIMGFSAADRQSIANIIERSSAIQLPLSICYRCPTTHIELANQIYNVIEPRQNATSGTVTSIKIAEIPKIAKSGDLIICRCFYPLIPVYYELLKAGIAAKIKNKDIASQLNSLLGEIVGDSVKRYSCQEFTNTLQAWYESRKKQMLFDKVPMTVVVDLHDRILTLNAIYTGNNCQDTAELTGAIERLSKSDFNEVFLTTIHGSKGLEAERVFHIRPDLLPHPRAEKDWEKEQEKNLQFVAATRAKHDLFLANK</sequence>
<dbReference type="InterPro" id="IPR014016">
    <property type="entry name" value="UvrD-like_ATP-bd"/>
</dbReference>
<comment type="catalytic activity">
    <reaction evidence="6">
        <text>Couples ATP hydrolysis with the unwinding of duplex DNA by translocating in the 3'-5' direction.</text>
        <dbReference type="EC" id="5.6.2.4"/>
    </reaction>
</comment>
<dbReference type="GO" id="GO:0000725">
    <property type="term" value="P:recombinational repair"/>
    <property type="evidence" value="ECO:0007669"/>
    <property type="project" value="TreeGrafter"/>
</dbReference>
<evidence type="ECO:0000313" key="12">
    <source>
        <dbReference type="Proteomes" id="UP000641646"/>
    </source>
</evidence>
<keyword evidence="1 9" id="KW-0547">Nucleotide-binding</keyword>
<dbReference type="SUPFAM" id="SSF52540">
    <property type="entry name" value="P-loop containing nucleoside triphosphate hydrolases"/>
    <property type="match status" value="1"/>
</dbReference>
<comment type="caution">
    <text evidence="11">The sequence shown here is derived from an EMBL/GenBank/DDBJ whole genome shotgun (WGS) entry which is preliminary data.</text>
</comment>
<name>A0A926VP22_9CYAN</name>
<protein>
    <recommendedName>
        <fullName evidence="7">DNA 3'-5' helicase</fullName>
        <ecNumber evidence="7">5.6.2.4</ecNumber>
    </recommendedName>
</protein>
<reference evidence="11" key="2">
    <citation type="submission" date="2020-08" db="EMBL/GenBank/DDBJ databases">
        <authorList>
            <person name="Chen M."/>
            <person name="Teng W."/>
            <person name="Zhao L."/>
            <person name="Hu C."/>
            <person name="Zhou Y."/>
            <person name="Han B."/>
            <person name="Song L."/>
            <person name="Shu W."/>
        </authorList>
    </citation>
    <scope>NUCLEOTIDE SEQUENCE</scope>
    <source>
        <strain evidence="11">FACHB-1375</strain>
    </source>
</reference>
<accession>A0A926VP22</accession>
<dbReference type="PROSITE" id="PS51198">
    <property type="entry name" value="UVRD_HELICASE_ATP_BIND"/>
    <property type="match status" value="1"/>
</dbReference>
<evidence type="ECO:0000256" key="9">
    <source>
        <dbReference type="PROSITE-ProRule" id="PRU00560"/>
    </source>
</evidence>
<evidence type="ECO:0000256" key="7">
    <source>
        <dbReference type="ARBA" id="ARBA00034808"/>
    </source>
</evidence>
<evidence type="ECO:0000256" key="1">
    <source>
        <dbReference type="ARBA" id="ARBA00022741"/>
    </source>
</evidence>
<evidence type="ECO:0000256" key="4">
    <source>
        <dbReference type="ARBA" id="ARBA00022840"/>
    </source>
</evidence>
<dbReference type="GO" id="GO:0005524">
    <property type="term" value="F:ATP binding"/>
    <property type="evidence" value="ECO:0007669"/>
    <property type="project" value="UniProtKB-UniRule"/>
</dbReference>
<keyword evidence="4 9" id="KW-0067">ATP-binding</keyword>
<evidence type="ECO:0000259" key="10">
    <source>
        <dbReference type="PROSITE" id="PS51198"/>
    </source>
</evidence>
<dbReference type="PANTHER" id="PTHR11070:SF2">
    <property type="entry name" value="ATP-DEPENDENT DNA HELICASE SRS2"/>
    <property type="match status" value="1"/>
</dbReference>
<dbReference type="InterPro" id="IPR027417">
    <property type="entry name" value="P-loop_NTPase"/>
</dbReference>
<evidence type="ECO:0000256" key="3">
    <source>
        <dbReference type="ARBA" id="ARBA00022806"/>
    </source>
</evidence>